<organism evidence="1 2">
    <name type="scientific">Pseudoduganella guangdongensis</name>
    <dbReference type="NCBI Taxonomy" id="2692179"/>
    <lineage>
        <taxon>Bacteria</taxon>
        <taxon>Pseudomonadati</taxon>
        <taxon>Pseudomonadota</taxon>
        <taxon>Betaproteobacteria</taxon>
        <taxon>Burkholderiales</taxon>
        <taxon>Oxalobacteraceae</taxon>
        <taxon>Telluria group</taxon>
        <taxon>Pseudoduganella</taxon>
    </lineage>
</organism>
<name>A0A6N9HD37_9BURK</name>
<proteinExistence type="predicted"/>
<comment type="caution">
    <text evidence="1">The sequence shown here is derived from an EMBL/GenBank/DDBJ whole genome shotgun (WGS) entry which is preliminary data.</text>
</comment>
<dbReference type="AlphaFoldDB" id="A0A6N9HD37"/>
<accession>A0A6N9HD37</accession>
<dbReference type="EMBL" id="WWCJ01000003">
    <property type="protein sequence ID" value="MYN01458.1"/>
    <property type="molecule type" value="Genomic_DNA"/>
</dbReference>
<evidence type="ECO:0000313" key="1">
    <source>
        <dbReference type="EMBL" id="MYN01458.1"/>
    </source>
</evidence>
<dbReference type="Proteomes" id="UP000448575">
    <property type="component" value="Unassembled WGS sequence"/>
</dbReference>
<protein>
    <submittedName>
        <fullName evidence="1">Uncharacterized protein</fullName>
    </submittedName>
</protein>
<sequence>MQSLECIQQNSLAINHLLARINALASERHASPGQRAAWQAACEDFYTRYDRLCFPGGAAMLERVRGGDPAAIDAAVQFLLADPYHFRSGYLKERLWRWLARLPLAAGARARLERAALAYLDRRICREFWAMCKAMPRIAGAGFWRAAAAQALPAAADARDPVARRATLLLAHGASVHAGALARQRFYQSC</sequence>
<dbReference type="RefSeq" id="WP_161024476.1">
    <property type="nucleotide sequence ID" value="NZ_WWCJ01000003.1"/>
</dbReference>
<keyword evidence="2" id="KW-1185">Reference proteome</keyword>
<evidence type="ECO:0000313" key="2">
    <source>
        <dbReference type="Proteomes" id="UP000448575"/>
    </source>
</evidence>
<gene>
    <name evidence="1" type="ORF">GTP41_05030</name>
</gene>
<reference evidence="1 2" key="1">
    <citation type="submission" date="2019-12" db="EMBL/GenBank/DDBJ databases">
        <title>Novel species isolated from a subtropical stream in China.</title>
        <authorList>
            <person name="Lu H."/>
        </authorList>
    </citation>
    <scope>NUCLEOTIDE SEQUENCE [LARGE SCALE GENOMIC DNA]</scope>
    <source>
        <strain evidence="1 2">DS3</strain>
    </source>
</reference>